<dbReference type="STRING" id="487685.SAMN04488696_1514"/>
<evidence type="ECO:0000313" key="2">
    <source>
        <dbReference type="EMBL" id="SFM50306.1"/>
    </source>
</evidence>
<keyword evidence="1" id="KW-1133">Transmembrane helix</keyword>
<dbReference type="Proteomes" id="UP000198535">
    <property type="component" value="Unassembled WGS sequence"/>
</dbReference>
<dbReference type="OrthoDB" id="86287at2157"/>
<dbReference type="GO" id="GO:0005886">
    <property type="term" value="C:plasma membrane"/>
    <property type="evidence" value="ECO:0007669"/>
    <property type="project" value="UniProtKB-SubCell"/>
</dbReference>
<dbReference type="PANTHER" id="PTHR43471:SF14">
    <property type="entry name" value="ABC-2 TYPE TRANSPORT SYSTEM PERMEASE PROTEIN"/>
    <property type="match status" value="1"/>
</dbReference>
<proteinExistence type="predicted"/>
<organism evidence="2 3">
    <name type="scientific">Methanolobus profundi</name>
    <dbReference type="NCBI Taxonomy" id="487685"/>
    <lineage>
        <taxon>Archaea</taxon>
        <taxon>Methanobacteriati</taxon>
        <taxon>Methanobacteriota</taxon>
        <taxon>Stenosarchaea group</taxon>
        <taxon>Methanomicrobia</taxon>
        <taxon>Methanosarcinales</taxon>
        <taxon>Methanosarcinaceae</taxon>
        <taxon>Methanolobus</taxon>
    </lineage>
</organism>
<sequence>MNTMQSVFVISEKEFADNIWSPKLLALIVIITSSIFSRTYLSGITQNSDLLGGFLDVAKIISLFLPLVGVVLGFDAISKEKDSGALNVLLTHPVYRDTIVAGKTLGAMGTLALIVFISTITVIGARLISSGLELNSLAISRLLIFSILTYFYLSIFISFAMFSSIITNNSTNALIYNIATWLILCIAFGMIAATAASFVTDEKPLDLSDNNNFLIMNANLQQLSPSHHYLMAVSGNPSPGWSGVSSGRPEVDGIFDTKHTLHQWWNELGVNVIILIISPVFLTIITYIVFLRKDLSNVG</sequence>
<dbReference type="GO" id="GO:0140359">
    <property type="term" value="F:ABC-type transporter activity"/>
    <property type="evidence" value="ECO:0007669"/>
    <property type="project" value="InterPro"/>
</dbReference>
<protein>
    <submittedName>
        <fullName evidence="2">ABC-2 type transport system permease protein</fullName>
    </submittedName>
</protein>
<feature type="transmembrane region" description="Helical" evidence="1">
    <location>
        <begin position="20"/>
        <end position="41"/>
    </location>
</feature>
<feature type="transmembrane region" description="Helical" evidence="1">
    <location>
        <begin position="141"/>
        <end position="166"/>
    </location>
</feature>
<feature type="transmembrane region" description="Helical" evidence="1">
    <location>
        <begin position="268"/>
        <end position="290"/>
    </location>
</feature>
<dbReference type="PANTHER" id="PTHR43471">
    <property type="entry name" value="ABC TRANSPORTER PERMEASE"/>
    <property type="match status" value="1"/>
</dbReference>
<accession>A0A1I4RE40</accession>
<dbReference type="RefSeq" id="WP_023845098.1">
    <property type="nucleotide sequence ID" value="NZ_FOUJ01000002.1"/>
</dbReference>
<dbReference type="EMBL" id="FOUJ01000002">
    <property type="protein sequence ID" value="SFM50306.1"/>
    <property type="molecule type" value="Genomic_DNA"/>
</dbReference>
<keyword evidence="1" id="KW-0812">Transmembrane</keyword>
<reference evidence="3" key="1">
    <citation type="submission" date="2016-10" db="EMBL/GenBank/DDBJ databases">
        <authorList>
            <person name="Varghese N."/>
            <person name="Submissions S."/>
        </authorList>
    </citation>
    <scope>NUCLEOTIDE SEQUENCE [LARGE SCALE GENOMIC DNA]</scope>
    <source>
        <strain evidence="3">Mob M</strain>
    </source>
</reference>
<dbReference type="Pfam" id="PF12679">
    <property type="entry name" value="ABC2_membrane_2"/>
    <property type="match status" value="1"/>
</dbReference>
<gene>
    <name evidence="2" type="ORF">SAMN04488696_1514</name>
</gene>
<feature type="transmembrane region" description="Helical" evidence="1">
    <location>
        <begin position="53"/>
        <end position="74"/>
    </location>
</feature>
<keyword evidence="3" id="KW-1185">Reference proteome</keyword>
<feature type="transmembrane region" description="Helical" evidence="1">
    <location>
        <begin position="178"/>
        <end position="199"/>
    </location>
</feature>
<feature type="transmembrane region" description="Helical" evidence="1">
    <location>
        <begin position="105"/>
        <end position="129"/>
    </location>
</feature>
<name>A0A1I4RE40_9EURY</name>
<evidence type="ECO:0000256" key="1">
    <source>
        <dbReference type="SAM" id="Phobius"/>
    </source>
</evidence>
<dbReference type="AlphaFoldDB" id="A0A1I4RE40"/>
<evidence type="ECO:0000313" key="3">
    <source>
        <dbReference type="Proteomes" id="UP000198535"/>
    </source>
</evidence>
<keyword evidence="1" id="KW-0472">Membrane</keyword>